<gene>
    <name evidence="3" type="primary">atzF</name>
    <name evidence="3" type="ORF">D7Z54_08005</name>
</gene>
<dbReference type="SUPFAM" id="SSF75304">
    <property type="entry name" value="Amidase signature (AS) enzymes"/>
    <property type="match status" value="1"/>
</dbReference>
<reference evidence="3 4" key="1">
    <citation type="submission" date="2018-10" db="EMBL/GenBank/DDBJ databases">
        <title>Draft genome sequence of Bacillus salarius IM0101, isolated from a hypersaline soil in Inner Mongolia, China.</title>
        <authorList>
            <person name="Yamprayoonswat W."/>
            <person name="Boonvisut S."/>
            <person name="Jumpathong W."/>
            <person name="Sittihan S."/>
            <person name="Ruangsuj P."/>
            <person name="Wanthongcharoen S."/>
            <person name="Thongpramul N."/>
            <person name="Pimmason S."/>
            <person name="Yu B."/>
            <person name="Yasawong M."/>
        </authorList>
    </citation>
    <scope>NUCLEOTIDE SEQUENCE [LARGE SCALE GENOMIC DNA]</scope>
    <source>
        <strain evidence="3 4">IM0101</strain>
    </source>
</reference>
<dbReference type="InterPro" id="IPR053844">
    <property type="entry name" value="AH_C"/>
</dbReference>
<organism evidence="3 4">
    <name type="scientific">Salibacterium salarium</name>
    <dbReference type="NCBI Taxonomy" id="284579"/>
    <lineage>
        <taxon>Bacteria</taxon>
        <taxon>Bacillati</taxon>
        <taxon>Bacillota</taxon>
        <taxon>Bacilli</taxon>
        <taxon>Bacillales</taxon>
        <taxon>Bacillaceae</taxon>
    </lineage>
</organism>
<dbReference type="EC" id="3.5.1.54" evidence="3"/>
<comment type="caution">
    <text evidence="3">The sequence shown here is derived from an EMBL/GenBank/DDBJ whole genome shotgun (WGS) entry which is preliminary data.</text>
</comment>
<dbReference type="NCBIfam" id="TIGR02713">
    <property type="entry name" value="allophanate_hyd"/>
    <property type="match status" value="1"/>
</dbReference>
<evidence type="ECO:0000259" key="2">
    <source>
        <dbReference type="Pfam" id="PF21986"/>
    </source>
</evidence>
<keyword evidence="4" id="KW-1185">Reference proteome</keyword>
<feature type="domain" description="Allophanate hydrolase C-terminal" evidence="2">
    <location>
        <begin position="460"/>
        <end position="577"/>
    </location>
</feature>
<name>A0A3R9QMD3_9BACI</name>
<dbReference type="InterPro" id="IPR036928">
    <property type="entry name" value="AS_sf"/>
</dbReference>
<dbReference type="InterPro" id="IPR023631">
    <property type="entry name" value="Amidase_dom"/>
</dbReference>
<dbReference type="InterPro" id="IPR014085">
    <property type="entry name" value="Allophanate_hydrolase"/>
</dbReference>
<dbReference type="PANTHER" id="PTHR11895:SF169">
    <property type="entry name" value="GLUTAMYL-TRNA(GLN) AMIDOTRANSFERASE"/>
    <property type="match status" value="1"/>
</dbReference>
<dbReference type="Gene3D" id="3.10.490.10">
    <property type="entry name" value="Gamma-glutamyl cyclotransferase-like"/>
    <property type="match status" value="1"/>
</dbReference>
<dbReference type="InterPro" id="IPR000120">
    <property type="entry name" value="Amidase"/>
</dbReference>
<dbReference type="Gene3D" id="1.20.58.1700">
    <property type="match status" value="1"/>
</dbReference>
<sequence length="582" mass="63418">MMQIPLKVETLRQAYRHDETTPTRVVEEIIEKARAEADKNIWITEPDMSFIAPFIEKLETIDFDDAPLWGVPFAMKDNIDLEGMPTTAGCEDYTYTPSEHAAVVKRLIKAGAIPVGKTNLDQFATGLVGTRSPYGETHNSLKDELISGGSSAGSPVAVARGQAAFALGTDTAGSGRVPAALNELVGFKPSLGAWPTKGVVPACESLDCVTVFTHNLKDALLVDEVVRGEDPEDPWSKPMDAVSPATPETFLLPKEKPGFYGPFATEYRKAWEKAVARIESLDVSVEYIDTTLFSEAASILYGGPWIAERWAALGTFIENHPNSAFPVTEQVLRSGAGDQYNAASVFEAMHTLQDMKRQTNQLLKNAVLVMPTCGGTWTREEVRNNPIQTNSDMGRYTNHCNLLDLSAIAVPGDVAGDDLPFGITLFGLSEEESLVLGGAALFTGERMRFSKDLSNENSTLIAVCGLHMRGYPLESQMNEHNARFVRNAYTAPTYKLYKLSTEPAKPGMVKQSADGGAIHVELWEMPVDKLGSFTAKIPSPLGMGKIELENGEEVPGFVCEGWVEKEAEDITSLGSWTLVENE</sequence>
<evidence type="ECO:0000313" key="3">
    <source>
        <dbReference type="EMBL" id="RSL34044.1"/>
    </source>
</evidence>
<dbReference type="PANTHER" id="PTHR11895">
    <property type="entry name" value="TRANSAMIDASE"/>
    <property type="match status" value="1"/>
</dbReference>
<protein>
    <submittedName>
        <fullName evidence="3">Allophanate hydrolase</fullName>
        <ecNumber evidence="3">3.5.1.54</ecNumber>
    </submittedName>
</protein>
<dbReference type="Pfam" id="PF01425">
    <property type="entry name" value="Amidase"/>
    <property type="match status" value="1"/>
</dbReference>
<dbReference type="Pfam" id="PF21986">
    <property type="entry name" value="AH_C"/>
    <property type="match status" value="1"/>
</dbReference>
<dbReference type="GO" id="GO:0004039">
    <property type="term" value="F:allophanate hydrolase activity"/>
    <property type="evidence" value="ECO:0007669"/>
    <property type="project" value="UniProtKB-EC"/>
</dbReference>
<keyword evidence="3" id="KW-0378">Hydrolase</keyword>
<dbReference type="AlphaFoldDB" id="A0A3R9QMD3"/>
<dbReference type="EMBL" id="RBVX01000005">
    <property type="protein sequence ID" value="RSL34044.1"/>
    <property type="molecule type" value="Genomic_DNA"/>
</dbReference>
<evidence type="ECO:0000313" key="4">
    <source>
        <dbReference type="Proteomes" id="UP000275076"/>
    </source>
</evidence>
<dbReference type="Gene3D" id="3.90.1300.10">
    <property type="entry name" value="Amidase signature (AS) domain"/>
    <property type="match status" value="1"/>
</dbReference>
<proteinExistence type="predicted"/>
<dbReference type="NCBIfam" id="NF006043">
    <property type="entry name" value="PRK08186.1"/>
    <property type="match status" value="1"/>
</dbReference>
<feature type="domain" description="Amidase" evidence="1">
    <location>
        <begin position="43"/>
        <end position="436"/>
    </location>
</feature>
<dbReference type="OrthoDB" id="9811471at2"/>
<dbReference type="Proteomes" id="UP000275076">
    <property type="component" value="Unassembled WGS sequence"/>
</dbReference>
<evidence type="ECO:0000259" key="1">
    <source>
        <dbReference type="Pfam" id="PF01425"/>
    </source>
</evidence>
<accession>A0A3R9QMD3</accession>